<gene>
    <name evidence="2" type="ORF">BN8_04296</name>
</gene>
<keyword evidence="1" id="KW-1133">Transmembrane helix</keyword>
<evidence type="ECO:0000256" key="1">
    <source>
        <dbReference type="SAM" id="Phobius"/>
    </source>
</evidence>
<feature type="transmembrane region" description="Helical" evidence="1">
    <location>
        <begin position="57"/>
        <end position="75"/>
    </location>
</feature>
<dbReference type="EMBL" id="CAIT01000008">
    <property type="protein sequence ID" value="CCH55062.1"/>
    <property type="molecule type" value="Genomic_DNA"/>
</dbReference>
<evidence type="ECO:0000313" key="3">
    <source>
        <dbReference type="Proteomes" id="UP000009309"/>
    </source>
</evidence>
<feature type="transmembrane region" description="Helical" evidence="1">
    <location>
        <begin position="27"/>
        <end position="45"/>
    </location>
</feature>
<keyword evidence="3" id="KW-1185">Reference proteome</keyword>
<dbReference type="STRING" id="1185876.BN8_04296"/>
<reference evidence="2 3" key="1">
    <citation type="journal article" date="2012" name="J. Bacteriol.">
        <title>Genome Sequence of the Filamentous Bacterium Fibrisoma limi BUZ 3T.</title>
        <authorList>
            <person name="Filippini M."/>
            <person name="Qi W."/>
            <person name="Jaenicke S."/>
            <person name="Goesmann A."/>
            <person name="Smits T.H."/>
            <person name="Bagheri H.C."/>
        </authorList>
    </citation>
    <scope>NUCLEOTIDE SEQUENCE [LARGE SCALE GENOMIC DNA]</scope>
    <source>
        <strain evidence="3">BUZ 3T</strain>
    </source>
</reference>
<organism evidence="2 3">
    <name type="scientific">Fibrisoma limi BUZ 3</name>
    <dbReference type="NCBI Taxonomy" id="1185876"/>
    <lineage>
        <taxon>Bacteria</taxon>
        <taxon>Pseudomonadati</taxon>
        <taxon>Bacteroidota</taxon>
        <taxon>Cytophagia</taxon>
        <taxon>Cytophagales</taxon>
        <taxon>Spirosomataceae</taxon>
        <taxon>Fibrisoma</taxon>
    </lineage>
</organism>
<feature type="transmembrane region" description="Helical" evidence="1">
    <location>
        <begin position="132"/>
        <end position="157"/>
    </location>
</feature>
<dbReference type="Proteomes" id="UP000009309">
    <property type="component" value="Unassembled WGS sequence"/>
</dbReference>
<name>I2GMD5_9BACT</name>
<evidence type="ECO:0000313" key="2">
    <source>
        <dbReference type="EMBL" id="CCH55062.1"/>
    </source>
</evidence>
<feature type="transmembrane region" description="Helical" evidence="1">
    <location>
        <begin position="87"/>
        <end position="112"/>
    </location>
</feature>
<protein>
    <submittedName>
        <fullName evidence="2">Uncharacterized protein</fullName>
    </submittedName>
</protein>
<keyword evidence="1" id="KW-0472">Membrane</keyword>
<dbReference type="AlphaFoldDB" id="I2GMD5"/>
<proteinExistence type="predicted"/>
<keyword evidence="1" id="KW-0812">Transmembrane</keyword>
<comment type="caution">
    <text evidence="2">The sequence shown here is derived from an EMBL/GenBank/DDBJ whole genome shotgun (WGS) entry which is preliminary data.</text>
</comment>
<sequence length="190" mass="20297">MFGAWAVNSWSLGVAIRSQLTTTWGKIGLLFLILAGMGEAMAAVFDITHPLHTVADGLGIPCLPVAAMLICIQLSRRPAWYPAKKMLLWTANLTWVSVVIAAGTFVLLLVTYSQAGGDLNASSTSVTVLPAGTIGLVGWANRLLVVLYCVWAVTVAWQSIRLAPSIKGDPQLMVSSRRNNQREGAPALPL</sequence>
<accession>I2GMD5</accession>